<comment type="caution">
    <text evidence="7">The sequence shown here is derived from an EMBL/GenBank/DDBJ whole genome shotgun (WGS) entry which is preliminary data.</text>
</comment>
<sequence length="104" mass="11580">MYNPVVQSLNLLQNLKLRQYAKIPPRTTFTVQTIGTVMLNLRAKLNNYGLDIGQHGSINTILLHDGTYLRNNFASFLLSTALDGGTLVVEAGELFLSLIGPWYK</sequence>
<dbReference type="AlphaFoldDB" id="A0A409XV88"/>
<dbReference type="InterPro" id="IPR004813">
    <property type="entry name" value="OPT"/>
</dbReference>
<dbReference type="EMBL" id="NHYD01000283">
    <property type="protein sequence ID" value="PPQ94611.1"/>
    <property type="molecule type" value="Genomic_DNA"/>
</dbReference>
<dbReference type="GO" id="GO:0035673">
    <property type="term" value="F:oligopeptide transmembrane transporter activity"/>
    <property type="evidence" value="ECO:0007669"/>
    <property type="project" value="InterPro"/>
</dbReference>
<keyword evidence="4" id="KW-0812">Transmembrane</keyword>
<proteinExistence type="inferred from homology"/>
<keyword evidence="8" id="KW-1185">Reference proteome</keyword>
<comment type="subcellular location">
    <subcellularLocation>
        <location evidence="1">Membrane</location>
        <topology evidence="1">Multi-pass membrane protein</topology>
    </subcellularLocation>
</comment>
<comment type="similarity">
    <text evidence="2">Belongs to the oligopeptide OPT transporter family.</text>
</comment>
<dbReference type="Proteomes" id="UP000283269">
    <property type="component" value="Unassembled WGS sequence"/>
</dbReference>
<evidence type="ECO:0000256" key="3">
    <source>
        <dbReference type="ARBA" id="ARBA00022448"/>
    </source>
</evidence>
<name>A0A409XV88_PSICY</name>
<evidence type="ECO:0000256" key="6">
    <source>
        <dbReference type="ARBA" id="ARBA00023136"/>
    </source>
</evidence>
<evidence type="ECO:0000313" key="7">
    <source>
        <dbReference type="EMBL" id="PPQ94611.1"/>
    </source>
</evidence>
<dbReference type="OrthoDB" id="9986677at2759"/>
<accession>A0A409XV88</accession>
<keyword evidence="5" id="KW-1133">Transmembrane helix</keyword>
<dbReference type="InParanoid" id="A0A409XV88"/>
<evidence type="ECO:0000313" key="8">
    <source>
        <dbReference type="Proteomes" id="UP000283269"/>
    </source>
</evidence>
<protein>
    <submittedName>
        <fullName evidence="7">Uncharacterized protein</fullName>
    </submittedName>
</protein>
<dbReference type="GO" id="GO:0016020">
    <property type="term" value="C:membrane"/>
    <property type="evidence" value="ECO:0007669"/>
    <property type="project" value="UniProtKB-SubCell"/>
</dbReference>
<keyword evidence="6" id="KW-0472">Membrane</keyword>
<evidence type="ECO:0000256" key="1">
    <source>
        <dbReference type="ARBA" id="ARBA00004141"/>
    </source>
</evidence>
<evidence type="ECO:0000256" key="5">
    <source>
        <dbReference type="ARBA" id="ARBA00022989"/>
    </source>
</evidence>
<organism evidence="7 8">
    <name type="scientific">Psilocybe cyanescens</name>
    <dbReference type="NCBI Taxonomy" id="93625"/>
    <lineage>
        <taxon>Eukaryota</taxon>
        <taxon>Fungi</taxon>
        <taxon>Dikarya</taxon>
        <taxon>Basidiomycota</taxon>
        <taxon>Agaricomycotina</taxon>
        <taxon>Agaricomycetes</taxon>
        <taxon>Agaricomycetidae</taxon>
        <taxon>Agaricales</taxon>
        <taxon>Agaricineae</taxon>
        <taxon>Strophariaceae</taxon>
        <taxon>Psilocybe</taxon>
    </lineage>
</organism>
<evidence type="ECO:0000256" key="2">
    <source>
        <dbReference type="ARBA" id="ARBA00008807"/>
    </source>
</evidence>
<reference evidence="7 8" key="1">
    <citation type="journal article" date="2018" name="Evol. Lett.">
        <title>Horizontal gene cluster transfer increased hallucinogenic mushroom diversity.</title>
        <authorList>
            <person name="Reynolds H.T."/>
            <person name="Vijayakumar V."/>
            <person name="Gluck-Thaler E."/>
            <person name="Korotkin H.B."/>
            <person name="Matheny P.B."/>
            <person name="Slot J.C."/>
        </authorList>
    </citation>
    <scope>NUCLEOTIDE SEQUENCE [LARGE SCALE GENOMIC DNA]</scope>
    <source>
        <strain evidence="7 8">2631</strain>
    </source>
</reference>
<evidence type="ECO:0000256" key="4">
    <source>
        <dbReference type="ARBA" id="ARBA00022692"/>
    </source>
</evidence>
<keyword evidence="3" id="KW-0813">Transport</keyword>
<gene>
    <name evidence="7" type="ORF">CVT25_011405</name>
</gene>
<dbReference type="Pfam" id="PF03169">
    <property type="entry name" value="OPT"/>
    <property type="match status" value="1"/>
</dbReference>